<dbReference type="InterPro" id="IPR014381">
    <property type="entry name" value="Arch_Rpo5/euc_Rpb5"/>
</dbReference>
<dbReference type="NCBIfam" id="NF007129">
    <property type="entry name" value="PRK09570.1"/>
    <property type="match status" value="1"/>
</dbReference>
<feature type="domain" description="RNA polymerase subunit H/Rpb5 C-terminal" evidence="5">
    <location>
        <begin position="133"/>
        <end position="205"/>
    </location>
</feature>
<keyword evidence="3" id="KW-0539">Nucleus</keyword>
<dbReference type="STRING" id="4558.A0A1B6PLP7"/>
<dbReference type="GO" id="GO:0003677">
    <property type="term" value="F:DNA binding"/>
    <property type="evidence" value="ECO:0007669"/>
    <property type="project" value="InterPro"/>
</dbReference>
<evidence type="ECO:0000256" key="1">
    <source>
        <dbReference type="ARBA" id="ARBA00004123"/>
    </source>
</evidence>
<dbReference type="InterPro" id="IPR000783">
    <property type="entry name" value="RNA_pol_subH/Rpb5_C"/>
</dbReference>
<dbReference type="GO" id="GO:0006362">
    <property type="term" value="P:transcription elongation by RNA polymerase I"/>
    <property type="evidence" value="ECO:0000318"/>
    <property type="project" value="GO_Central"/>
</dbReference>
<dbReference type="FunFam" id="3.90.940.20:FF:000001">
    <property type="entry name" value="DNA-directed RNA polymerases I, II, and III subunit RPABC1"/>
    <property type="match status" value="1"/>
</dbReference>
<keyword evidence="8" id="KW-1185">Reference proteome</keyword>
<dbReference type="GO" id="GO:0005665">
    <property type="term" value="C:RNA polymerase II, core complex"/>
    <property type="evidence" value="ECO:0000318"/>
    <property type="project" value="GO_Central"/>
</dbReference>
<dbReference type="Gramene" id="KXG26596">
    <property type="protein sequence ID" value="KXG26596"/>
    <property type="gene ID" value="SORBI_3006G127500"/>
</dbReference>
<dbReference type="Gene3D" id="3.40.1340.10">
    <property type="entry name" value="RNA polymerase, Rpb5, N-terminal domain"/>
    <property type="match status" value="1"/>
</dbReference>
<dbReference type="Pfam" id="PF01191">
    <property type="entry name" value="RNA_pol_Rpb5_C"/>
    <property type="match status" value="1"/>
</dbReference>
<dbReference type="EMBL" id="CM000765">
    <property type="protein sequence ID" value="KXG26596.1"/>
    <property type="molecule type" value="Genomic_DNA"/>
</dbReference>
<dbReference type="GO" id="GO:0005736">
    <property type="term" value="C:RNA polymerase I complex"/>
    <property type="evidence" value="ECO:0000318"/>
    <property type="project" value="GO_Central"/>
</dbReference>
<reference evidence="7 8" key="1">
    <citation type="journal article" date="2009" name="Nature">
        <title>The Sorghum bicolor genome and the diversification of grasses.</title>
        <authorList>
            <person name="Paterson A.H."/>
            <person name="Bowers J.E."/>
            <person name="Bruggmann R."/>
            <person name="Dubchak I."/>
            <person name="Grimwood J."/>
            <person name="Gundlach H."/>
            <person name="Haberer G."/>
            <person name="Hellsten U."/>
            <person name="Mitros T."/>
            <person name="Poliakov A."/>
            <person name="Schmutz J."/>
            <person name="Spannagl M."/>
            <person name="Tang H."/>
            <person name="Wang X."/>
            <person name="Wicker T."/>
            <person name="Bharti A.K."/>
            <person name="Chapman J."/>
            <person name="Feltus F.A."/>
            <person name="Gowik U."/>
            <person name="Grigoriev I.V."/>
            <person name="Lyons E."/>
            <person name="Maher C.A."/>
            <person name="Martis M."/>
            <person name="Narechania A."/>
            <person name="Otillar R.P."/>
            <person name="Penning B.W."/>
            <person name="Salamov A.A."/>
            <person name="Wang Y."/>
            <person name="Zhang L."/>
            <person name="Carpita N.C."/>
            <person name="Freeling M."/>
            <person name="Gingle A.R."/>
            <person name="Hash C.T."/>
            <person name="Keller B."/>
            <person name="Klein P."/>
            <person name="Kresovich S."/>
            <person name="McCann M.C."/>
            <person name="Ming R."/>
            <person name="Peterson D.G."/>
            <person name="Mehboob-ur-Rahman"/>
            <person name="Ware D."/>
            <person name="Westhoff P."/>
            <person name="Mayer K.F."/>
            <person name="Messing J."/>
            <person name="Rokhsar D.S."/>
        </authorList>
    </citation>
    <scope>NUCLEOTIDE SEQUENCE [LARGE SCALE GENOMIC DNA]</scope>
    <source>
        <strain evidence="8">cv. BTx623</strain>
    </source>
</reference>
<dbReference type="SUPFAM" id="SSF53036">
    <property type="entry name" value="Eukaryotic RPB5 N-terminal domain"/>
    <property type="match status" value="1"/>
</dbReference>
<comment type="subcellular location">
    <subcellularLocation>
        <location evidence="1">Nucleus</location>
    </subcellularLocation>
</comment>
<dbReference type="PANTHER" id="PTHR10535:SF0">
    <property type="entry name" value="DNA-DIRECTED RNA POLYMERASES I, II, AND III SUBUNIT RPABC1"/>
    <property type="match status" value="1"/>
</dbReference>
<dbReference type="GO" id="GO:0006366">
    <property type="term" value="P:transcription by RNA polymerase II"/>
    <property type="evidence" value="ECO:0000318"/>
    <property type="project" value="GO_Central"/>
</dbReference>
<evidence type="ECO:0000313" key="8">
    <source>
        <dbReference type="Proteomes" id="UP000000768"/>
    </source>
</evidence>
<accession>A0A1B6PLP7</accession>
<proteinExistence type="inferred from homology"/>
<dbReference type="Gene3D" id="3.90.940.20">
    <property type="entry name" value="RPB5-like RNA polymerase subunit"/>
    <property type="match status" value="1"/>
</dbReference>
<keyword evidence="2" id="KW-0804">Transcription</keyword>
<reference evidence="8" key="2">
    <citation type="journal article" date="2018" name="Plant J.">
        <title>The Sorghum bicolor reference genome: improved assembly, gene annotations, a transcriptome atlas, and signatures of genome organization.</title>
        <authorList>
            <person name="McCormick R.F."/>
            <person name="Truong S.K."/>
            <person name="Sreedasyam A."/>
            <person name="Jenkins J."/>
            <person name="Shu S."/>
            <person name="Sims D."/>
            <person name="Kennedy M."/>
            <person name="Amirebrahimi M."/>
            <person name="Weers B.D."/>
            <person name="McKinley B."/>
            <person name="Mattison A."/>
            <person name="Morishige D.T."/>
            <person name="Grimwood J."/>
            <person name="Schmutz J."/>
            <person name="Mullet J.E."/>
        </authorList>
    </citation>
    <scope>NUCLEOTIDE SEQUENCE [LARGE SCALE GENOMIC DNA]</scope>
    <source>
        <strain evidence="8">cv. BTx623</strain>
    </source>
</reference>
<dbReference type="InterPro" id="IPR035913">
    <property type="entry name" value="RPB5-like_sf"/>
</dbReference>
<protein>
    <recommendedName>
        <fullName evidence="9">RNA polymerase subunit H/Rpb5 C-terminal domain-containing protein</fullName>
    </recommendedName>
</protein>
<dbReference type="GO" id="GO:0003899">
    <property type="term" value="F:DNA-directed RNA polymerase activity"/>
    <property type="evidence" value="ECO:0007669"/>
    <property type="project" value="InterPro"/>
</dbReference>
<dbReference type="OrthoDB" id="248779at2759"/>
<dbReference type="GO" id="GO:0042797">
    <property type="term" value="P:tRNA transcription by RNA polymerase III"/>
    <property type="evidence" value="ECO:0000318"/>
    <property type="project" value="GO_Central"/>
</dbReference>
<dbReference type="InParanoid" id="A0A1B6PLP7"/>
<dbReference type="OMA" id="HMQEENI"/>
<comment type="similarity">
    <text evidence="4">Belongs to the archaeal Rpo5/eukaryotic RPB5 RNA polymerase subunit family.</text>
</comment>
<dbReference type="Pfam" id="PF03871">
    <property type="entry name" value="RNA_pol_Rpb5_N"/>
    <property type="match status" value="1"/>
</dbReference>
<dbReference type="PIRSF" id="PIRSF000747">
    <property type="entry name" value="RPB5"/>
    <property type="match status" value="1"/>
</dbReference>
<evidence type="ECO:0008006" key="9">
    <source>
        <dbReference type="Google" id="ProtNLM"/>
    </source>
</evidence>
<organism evidence="7 8">
    <name type="scientific">Sorghum bicolor</name>
    <name type="common">Sorghum</name>
    <name type="synonym">Sorghum vulgare</name>
    <dbReference type="NCBI Taxonomy" id="4558"/>
    <lineage>
        <taxon>Eukaryota</taxon>
        <taxon>Viridiplantae</taxon>
        <taxon>Streptophyta</taxon>
        <taxon>Embryophyta</taxon>
        <taxon>Tracheophyta</taxon>
        <taxon>Spermatophyta</taxon>
        <taxon>Magnoliopsida</taxon>
        <taxon>Liliopsida</taxon>
        <taxon>Poales</taxon>
        <taxon>Poaceae</taxon>
        <taxon>PACMAD clade</taxon>
        <taxon>Panicoideae</taxon>
        <taxon>Andropogonodae</taxon>
        <taxon>Andropogoneae</taxon>
        <taxon>Sorghinae</taxon>
        <taxon>Sorghum</taxon>
    </lineage>
</organism>
<evidence type="ECO:0000259" key="6">
    <source>
        <dbReference type="Pfam" id="PF03871"/>
    </source>
</evidence>
<dbReference type="InterPro" id="IPR036710">
    <property type="entry name" value="RNA_pol_Rpb5_N_sf"/>
</dbReference>
<evidence type="ECO:0000256" key="4">
    <source>
        <dbReference type="ARBA" id="ARBA00025765"/>
    </source>
</evidence>
<dbReference type="HAMAP" id="MF_00025">
    <property type="entry name" value="RNApol_Rpo5_RPB5"/>
    <property type="match status" value="1"/>
</dbReference>
<dbReference type="InterPro" id="IPR005571">
    <property type="entry name" value="RNA_pol_Rpb5_N"/>
</dbReference>
<dbReference type="FunFam" id="3.40.1340.10:FF:000001">
    <property type="entry name" value="DNA-directed RNA polymerases I, II, and III subunit RPABC1"/>
    <property type="match status" value="1"/>
</dbReference>
<dbReference type="Proteomes" id="UP000000768">
    <property type="component" value="Chromosome 6"/>
</dbReference>
<dbReference type="ExpressionAtlas" id="A0A1B6PLP7">
    <property type="expression patterns" value="baseline and differential"/>
</dbReference>
<dbReference type="PANTHER" id="PTHR10535">
    <property type="entry name" value="DNA-DIRECTED RNA POLYMERASES I, II, AND III SUBUNIT RPABC1"/>
    <property type="match status" value="1"/>
</dbReference>
<evidence type="ECO:0000313" key="7">
    <source>
        <dbReference type="EMBL" id="KXG26596.1"/>
    </source>
</evidence>
<evidence type="ECO:0000256" key="2">
    <source>
        <dbReference type="ARBA" id="ARBA00023163"/>
    </source>
</evidence>
<dbReference type="GO" id="GO:0005666">
    <property type="term" value="C:RNA polymerase III complex"/>
    <property type="evidence" value="ECO:0000318"/>
    <property type="project" value="GO_Central"/>
</dbReference>
<dbReference type="AlphaFoldDB" id="A0A1B6PLP7"/>
<evidence type="ECO:0000256" key="3">
    <source>
        <dbReference type="ARBA" id="ARBA00023242"/>
    </source>
</evidence>
<sequence length="206" mass="23875">MASSDDETSRLYRIRRTVHEMLRDRGYAVSEEEINLPRDRFIDRFGNPVRRDDLASSAMKLDGSSEQIYVFFPNEAKPGVKTIRNYVEKMKQENVFAGILVVQQALSAFARSAVQEVSQKYHLEVFQEAELLVNIKNHVLVPDHVLLTAQEKKSLLERYTVKETQLPRIQITDPIARYYGMKRGQVVKITRSSETAGRYITYRYVV</sequence>
<dbReference type="eggNOG" id="KOG3218">
    <property type="taxonomic scope" value="Eukaryota"/>
</dbReference>
<dbReference type="SUPFAM" id="SSF55287">
    <property type="entry name" value="RPB5-like RNA polymerase subunit"/>
    <property type="match status" value="1"/>
</dbReference>
<feature type="domain" description="RNA polymerase Rpb5 N-terminal" evidence="6">
    <location>
        <begin position="5"/>
        <end position="90"/>
    </location>
</feature>
<evidence type="ECO:0000259" key="5">
    <source>
        <dbReference type="Pfam" id="PF01191"/>
    </source>
</evidence>
<gene>
    <name evidence="7" type="ORF">SORBI_3006G127500</name>
</gene>
<name>A0A1B6PLP7_SORBI</name>